<feature type="transmembrane region" description="Helical" evidence="8">
    <location>
        <begin position="37"/>
        <end position="58"/>
    </location>
</feature>
<dbReference type="EMBL" id="QPHM01000001">
    <property type="protein sequence ID" value="RCU46708.1"/>
    <property type="molecule type" value="Genomic_DNA"/>
</dbReference>
<dbReference type="GO" id="GO:0015105">
    <property type="term" value="F:arsenite transmembrane transporter activity"/>
    <property type="evidence" value="ECO:0007669"/>
    <property type="project" value="TreeGrafter"/>
</dbReference>
<feature type="transmembrane region" description="Helical" evidence="8">
    <location>
        <begin position="12"/>
        <end position="31"/>
    </location>
</feature>
<name>A0A368N812_9EURY</name>
<dbReference type="AlphaFoldDB" id="A0A368N812"/>
<evidence type="ECO:0000256" key="6">
    <source>
        <dbReference type="ARBA" id="ARBA00022989"/>
    </source>
</evidence>
<evidence type="ECO:0000313" key="10">
    <source>
        <dbReference type="Proteomes" id="UP000252189"/>
    </source>
</evidence>
<gene>
    <name evidence="9" type="ORF">DU504_04955</name>
</gene>
<evidence type="ECO:0000256" key="7">
    <source>
        <dbReference type="ARBA" id="ARBA00023136"/>
    </source>
</evidence>
<comment type="subcellular location">
    <subcellularLocation>
        <location evidence="1">Cell membrane</location>
        <topology evidence="1">Multi-pass membrane protein</topology>
    </subcellularLocation>
</comment>
<sequence length="339" mass="35184">MIRRALTAIKDHLIYVVVASLAAGLLFGQVADGGTKAALRAAVVPILFLMIYPMMINIDLREVVHVRRHAGPVGLSLVVNFAIAPLLAVALARTFFAGQPGYAVGLYFVALIPTSGMTAAWTGLADGDLEAALVAMAVNLLAAVAVLPVYLSVLVPGNVGFDAGTLYRQLAIVVVGPMAAGVVTRSALLNRLGPERFKHLKPIFGGLSSVGVMLIVFVAMTMRSSSILADPLSSAGVVVPLAVFYAALLVVGGGLGRWLLPAPQGVALVYATSMRNLSIAVAIAAAPGFPPATAVLPIALAYLLQPPLGAVYMHYRRDVVGEGRTVGQAVASIFRESAQ</sequence>
<dbReference type="GO" id="GO:0015297">
    <property type="term" value="F:antiporter activity"/>
    <property type="evidence" value="ECO:0007669"/>
    <property type="project" value="InterPro"/>
</dbReference>
<comment type="similarity">
    <text evidence="2">Belongs to the arsenical resistance-3 (ACR3) (TC 2.A.59) family.</text>
</comment>
<dbReference type="InterPro" id="IPR002657">
    <property type="entry name" value="BilAc:Na_symport/Acr3"/>
</dbReference>
<dbReference type="InterPro" id="IPR038770">
    <property type="entry name" value="Na+/solute_symporter_sf"/>
</dbReference>
<reference evidence="9 10" key="1">
    <citation type="submission" date="2018-07" db="EMBL/GenBank/DDBJ databases">
        <title>Genome sequences of Haloplanus salinus JCM 18368T.</title>
        <authorList>
            <person name="Kim Y.B."/>
            <person name="Roh S.W."/>
        </authorList>
    </citation>
    <scope>NUCLEOTIDE SEQUENCE [LARGE SCALE GENOMIC DNA]</scope>
    <source>
        <strain evidence="9 10">JCM 18368</strain>
    </source>
</reference>
<evidence type="ECO:0000256" key="1">
    <source>
        <dbReference type="ARBA" id="ARBA00004651"/>
    </source>
</evidence>
<keyword evidence="5 8" id="KW-0812">Transmembrane</keyword>
<dbReference type="OrthoDB" id="326456at2157"/>
<feature type="transmembrane region" description="Helical" evidence="8">
    <location>
        <begin position="104"/>
        <end position="124"/>
    </location>
</feature>
<evidence type="ECO:0000256" key="4">
    <source>
        <dbReference type="ARBA" id="ARBA00022475"/>
    </source>
</evidence>
<keyword evidence="10" id="KW-1185">Reference proteome</keyword>
<keyword evidence="6 8" id="KW-1133">Transmembrane helix</keyword>
<evidence type="ECO:0000256" key="8">
    <source>
        <dbReference type="SAM" id="Phobius"/>
    </source>
</evidence>
<organism evidence="9 10">
    <name type="scientific">Haloplanus salinus</name>
    <dbReference type="NCBI Taxonomy" id="1126245"/>
    <lineage>
        <taxon>Archaea</taxon>
        <taxon>Methanobacteriati</taxon>
        <taxon>Methanobacteriota</taxon>
        <taxon>Stenosarchaea group</taxon>
        <taxon>Halobacteria</taxon>
        <taxon>Halobacteriales</taxon>
        <taxon>Haloferacaceae</taxon>
        <taxon>Haloplanus</taxon>
    </lineage>
</organism>
<feature type="transmembrane region" description="Helical" evidence="8">
    <location>
        <begin position="131"/>
        <end position="154"/>
    </location>
</feature>
<dbReference type="InterPro" id="IPR004706">
    <property type="entry name" value="Arsenical-R_Acr3"/>
</dbReference>
<feature type="transmembrane region" description="Helical" evidence="8">
    <location>
        <begin position="232"/>
        <end position="255"/>
    </location>
</feature>
<keyword evidence="7 8" id="KW-0472">Membrane</keyword>
<evidence type="ECO:0000256" key="2">
    <source>
        <dbReference type="ARBA" id="ARBA00010110"/>
    </source>
</evidence>
<keyword evidence="4" id="KW-1003">Cell membrane</keyword>
<feature type="transmembrane region" description="Helical" evidence="8">
    <location>
        <begin position="70"/>
        <end position="92"/>
    </location>
</feature>
<comment type="caution">
    <text evidence="9">The sequence shown here is derived from an EMBL/GenBank/DDBJ whole genome shotgun (WGS) entry which is preliminary data.</text>
</comment>
<evidence type="ECO:0000256" key="3">
    <source>
        <dbReference type="ARBA" id="ARBA00022448"/>
    </source>
</evidence>
<dbReference type="RefSeq" id="WP_114448262.1">
    <property type="nucleotide sequence ID" value="NZ_QPHM01000001.1"/>
</dbReference>
<dbReference type="Pfam" id="PF01758">
    <property type="entry name" value="SBF"/>
    <property type="match status" value="1"/>
</dbReference>
<protein>
    <submittedName>
        <fullName evidence="9">Arsenic resistance protein</fullName>
    </submittedName>
</protein>
<evidence type="ECO:0000313" key="9">
    <source>
        <dbReference type="EMBL" id="RCU46708.1"/>
    </source>
</evidence>
<proteinExistence type="inferred from homology"/>
<keyword evidence="3" id="KW-0813">Transport</keyword>
<dbReference type="Gene3D" id="1.20.1530.20">
    <property type="match status" value="1"/>
</dbReference>
<dbReference type="Proteomes" id="UP000252189">
    <property type="component" value="Unassembled WGS sequence"/>
</dbReference>
<feature type="transmembrane region" description="Helical" evidence="8">
    <location>
        <begin position="200"/>
        <end position="220"/>
    </location>
</feature>
<dbReference type="GO" id="GO:0015104">
    <property type="term" value="F:antimonite transmembrane transporter activity"/>
    <property type="evidence" value="ECO:0007669"/>
    <property type="project" value="TreeGrafter"/>
</dbReference>
<evidence type="ECO:0000256" key="5">
    <source>
        <dbReference type="ARBA" id="ARBA00022692"/>
    </source>
</evidence>
<dbReference type="PANTHER" id="PTHR43057:SF1">
    <property type="entry name" value="ARSENICAL-RESISTANCE PROTEIN 3"/>
    <property type="match status" value="1"/>
</dbReference>
<feature type="transmembrane region" description="Helical" evidence="8">
    <location>
        <begin position="166"/>
        <end position="188"/>
    </location>
</feature>
<accession>A0A368N812</accession>
<dbReference type="PANTHER" id="PTHR43057">
    <property type="entry name" value="ARSENITE EFFLUX TRANSPORTER"/>
    <property type="match status" value="1"/>
</dbReference>
<dbReference type="GO" id="GO:0005886">
    <property type="term" value="C:plasma membrane"/>
    <property type="evidence" value="ECO:0007669"/>
    <property type="project" value="UniProtKB-SubCell"/>
</dbReference>